<dbReference type="EMBL" id="CP092863">
    <property type="protein sequence ID" value="UYV60779.1"/>
    <property type="molecule type" value="Genomic_DNA"/>
</dbReference>
<evidence type="ECO:0000313" key="8">
    <source>
        <dbReference type="EMBL" id="UYV60779.1"/>
    </source>
</evidence>
<evidence type="ECO:0000256" key="4">
    <source>
        <dbReference type="ARBA" id="ARBA00023136"/>
    </source>
</evidence>
<feature type="transmembrane region" description="Helical" evidence="5">
    <location>
        <begin position="299"/>
        <end position="320"/>
    </location>
</feature>
<evidence type="ECO:0000313" key="9">
    <source>
        <dbReference type="Proteomes" id="UP001235939"/>
    </source>
</evidence>
<dbReference type="PANTHER" id="PTHR31918:SF1">
    <property type="entry name" value="TRANSMEMBRANE PROTEIN 181"/>
    <property type="match status" value="1"/>
</dbReference>
<feature type="domain" description="TMEM181 GOLD" evidence="7">
    <location>
        <begin position="92"/>
        <end position="207"/>
    </location>
</feature>
<feature type="transmembrane region" description="Helical" evidence="5">
    <location>
        <begin position="220"/>
        <end position="241"/>
    </location>
</feature>
<feature type="transmembrane region" description="Helical" evidence="5">
    <location>
        <begin position="45"/>
        <end position="66"/>
    </location>
</feature>
<evidence type="ECO:0000256" key="2">
    <source>
        <dbReference type="ARBA" id="ARBA00022692"/>
    </source>
</evidence>
<comment type="subcellular location">
    <subcellularLocation>
        <location evidence="1">Membrane</location>
        <topology evidence="1">Multi-pass membrane protein</topology>
    </subcellularLocation>
</comment>
<dbReference type="Pfam" id="PF06664">
    <property type="entry name" value="WLS-like_TM"/>
    <property type="match status" value="2"/>
</dbReference>
<keyword evidence="2 5" id="KW-0812">Transmembrane</keyword>
<organism evidence="8 9">
    <name type="scientific">Cordylochernes scorpioides</name>
    <dbReference type="NCBI Taxonomy" id="51811"/>
    <lineage>
        <taxon>Eukaryota</taxon>
        <taxon>Metazoa</taxon>
        <taxon>Ecdysozoa</taxon>
        <taxon>Arthropoda</taxon>
        <taxon>Chelicerata</taxon>
        <taxon>Arachnida</taxon>
        <taxon>Pseudoscorpiones</taxon>
        <taxon>Cheliferoidea</taxon>
        <taxon>Chernetidae</taxon>
        <taxon>Cordylochernes</taxon>
    </lineage>
</organism>
<dbReference type="Pfam" id="PF21885">
    <property type="entry name" value="TMEM181_GOLD"/>
    <property type="match status" value="1"/>
</dbReference>
<name>A0ABY6JVZ6_9ARAC</name>
<evidence type="ECO:0000256" key="5">
    <source>
        <dbReference type="SAM" id="Phobius"/>
    </source>
</evidence>
<accession>A0ABY6JVZ6</accession>
<gene>
    <name evidence="8" type="ORF">LAZ67_1002276</name>
</gene>
<reference evidence="8 9" key="1">
    <citation type="submission" date="2022-01" db="EMBL/GenBank/DDBJ databases">
        <title>A chromosomal length assembly of Cordylochernes scorpioides.</title>
        <authorList>
            <person name="Zeh D."/>
            <person name="Zeh J."/>
        </authorList>
    </citation>
    <scope>NUCLEOTIDE SEQUENCE [LARGE SCALE GENOMIC DNA]</scope>
    <source>
        <strain evidence="8">IN4F17</strain>
        <tissue evidence="8">Whole Body</tissue>
    </source>
</reference>
<keyword evidence="4 5" id="KW-0472">Membrane</keyword>
<evidence type="ECO:0000259" key="7">
    <source>
        <dbReference type="Pfam" id="PF21885"/>
    </source>
</evidence>
<feature type="transmembrane region" description="Helical" evidence="5">
    <location>
        <begin position="332"/>
        <end position="351"/>
    </location>
</feature>
<keyword evidence="9" id="KW-1185">Reference proteome</keyword>
<dbReference type="InterPro" id="IPR054077">
    <property type="entry name" value="TMEM181_GOLD"/>
</dbReference>
<sequence>MKHEKKLQHWSKNASQISYPVRSTVFCPPRRSVPMRLYTLHKRDFAILFAAFFACLTLCGFIGLAGPPITRAESVRASDLPSPLNRSHMATGPFVLLTPVLSPYSQQLWVLARVLISDGDQSFHKNFTVGVAIYAKTEEGRRVAVLDPAHNRTRDLRCLDKVCDGFTVLHLGFLDFPQYSLVVTFHGLEPIDAKYRIVEVVFYFKSYNPSFTHLEMWFRFIFVLLAFLMTCWLAHTLWPFYVCDWSIEQRWMFILLPLLLLYDGEGDMSSSPCVTSCCVDPVFPLGLLANSSLPGLLDAVFQASFLCTLLLFWLCIYHGIRQTRRGCATFYLPKLAVTGVLWTSAVTLASWQRVNQLRDPTYDYHLDTSSFTALKIVFFLAGGVYLLYLGLLAVRAFSELRSMPYFDVRLKFLTALTLVTLAVSVAVTALRFGLSAALEDNFAAQLSTTYSSSVQFMASYGLLNFYLFTMAYVYSPSPTAHVVGLEDHAITIS</sequence>
<dbReference type="InterPro" id="IPR047843">
    <property type="entry name" value="WLS-like_TM"/>
</dbReference>
<dbReference type="PANTHER" id="PTHR31918">
    <property type="entry name" value="TRANSMEMBRANE PROTEIN 181"/>
    <property type="match status" value="1"/>
</dbReference>
<evidence type="ECO:0000259" key="6">
    <source>
        <dbReference type="Pfam" id="PF06664"/>
    </source>
</evidence>
<keyword evidence="3 5" id="KW-1133">Transmembrane helix</keyword>
<dbReference type="InterPro" id="IPR040416">
    <property type="entry name" value="TMEM181"/>
</dbReference>
<evidence type="ECO:0000256" key="1">
    <source>
        <dbReference type="ARBA" id="ARBA00004141"/>
    </source>
</evidence>
<evidence type="ECO:0000256" key="3">
    <source>
        <dbReference type="ARBA" id="ARBA00022989"/>
    </source>
</evidence>
<protein>
    <submittedName>
        <fullName evidence="8">TMEM181</fullName>
    </submittedName>
</protein>
<proteinExistence type="predicted"/>
<dbReference type="Proteomes" id="UP001235939">
    <property type="component" value="Chromosome 01"/>
</dbReference>
<feature type="domain" description="Wntless-like transmembrane" evidence="6">
    <location>
        <begin position="280"/>
        <end position="477"/>
    </location>
</feature>
<feature type="transmembrane region" description="Helical" evidence="5">
    <location>
        <begin position="454"/>
        <end position="474"/>
    </location>
</feature>
<feature type="domain" description="Wntless-like transmembrane" evidence="6">
    <location>
        <begin position="208"/>
        <end position="263"/>
    </location>
</feature>
<feature type="transmembrane region" description="Helical" evidence="5">
    <location>
        <begin position="371"/>
        <end position="391"/>
    </location>
</feature>
<feature type="transmembrane region" description="Helical" evidence="5">
    <location>
        <begin position="412"/>
        <end position="434"/>
    </location>
</feature>